<reference evidence="5" key="1">
    <citation type="journal article" date="2022" name="DNA Res.">
        <title>Genome analysis of five recently described species of the CUG-Ser clade uncovers Candida theae as a new hybrid lineage with pathogenic potential in the Candida parapsilosis species complex.</title>
        <authorList>
            <person name="Mixao V."/>
            <person name="Del Olmo V."/>
            <person name="Hegedusova E."/>
            <person name="Saus E."/>
            <person name="Pryszcz L."/>
            <person name="Cillingova A."/>
            <person name="Nosek J."/>
            <person name="Gabaldon T."/>
        </authorList>
    </citation>
    <scope>NUCLEOTIDE SEQUENCE</scope>
    <source>
        <strain evidence="5">CBS 10844</strain>
    </source>
</reference>
<dbReference type="GeneID" id="73377872"/>
<comment type="caution">
    <text evidence="5">The sequence shown here is derived from an EMBL/GenBank/DDBJ whole genome shotgun (WGS) entry which is preliminary data.</text>
</comment>
<comment type="subcellular location">
    <subcellularLocation>
        <location evidence="1">Mitochondrion</location>
    </subcellularLocation>
</comment>
<dbReference type="EMBL" id="JAHUZD010000019">
    <property type="protein sequence ID" value="KAI3406962.1"/>
    <property type="molecule type" value="Genomic_DNA"/>
</dbReference>
<evidence type="ECO:0000313" key="5">
    <source>
        <dbReference type="EMBL" id="KAI3406962.1"/>
    </source>
</evidence>
<accession>A0AAI9T1Z8</accession>
<evidence type="ECO:0000256" key="2">
    <source>
        <dbReference type="ARBA" id="ARBA00009554"/>
    </source>
</evidence>
<keyword evidence="6" id="KW-1185">Reference proteome</keyword>
<proteinExistence type="inferred from homology"/>
<dbReference type="GO" id="GO:0005739">
    <property type="term" value="C:mitochondrion"/>
    <property type="evidence" value="ECO:0007669"/>
    <property type="project" value="UniProtKB-SubCell"/>
</dbReference>
<dbReference type="PANTHER" id="PTHR28133:SF1">
    <property type="entry name" value="REQUIRED FOR RESPIRATORY GROWTH PROTEIN 7, MITOCHONDRIAL"/>
    <property type="match status" value="1"/>
</dbReference>
<organism evidence="5 6">
    <name type="scientific">Candida oxycetoniae</name>
    <dbReference type="NCBI Taxonomy" id="497107"/>
    <lineage>
        <taxon>Eukaryota</taxon>
        <taxon>Fungi</taxon>
        <taxon>Dikarya</taxon>
        <taxon>Ascomycota</taxon>
        <taxon>Saccharomycotina</taxon>
        <taxon>Pichiomycetes</taxon>
        <taxon>Debaryomycetaceae</taxon>
        <taxon>Candida/Lodderomyces clade</taxon>
        <taxon>Candida</taxon>
    </lineage>
</organism>
<protein>
    <recommendedName>
        <fullName evidence="3">Required for respiratory growth protein 7, mitochondrial</fullName>
    </recommendedName>
</protein>
<evidence type="ECO:0000256" key="3">
    <source>
        <dbReference type="ARBA" id="ARBA00014638"/>
    </source>
</evidence>
<evidence type="ECO:0000256" key="1">
    <source>
        <dbReference type="ARBA" id="ARBA00004173"/>
    </source>
</evidence>
<dbReference type="InterPro" id="IPR018828">
    <property type="entry name" value="RRG7"/>
</dbReference>
<evidence type="ECO:0000256" key="4">
    <source>
        <dbReference type="ARBA" id="ARBA00023128"/>
    </source>
</evidence>
<comment type="similarity">
    <text evidence="2">Belongs to the RRG7 family.</text>
</comment>
<evidence type="ECO:0000313" key="6">
    <source>
        <dbReference type="Proteomes" id="UP001202479"/>
    </source>
</evidence>
<sequence>MLIRAVKRYYSTAQVSLIQDGRGYLQYCMNHGINTRSTVFRGTFYELYVKQFVESNLYAKGLIKCGGAYDNGVDIMGYWDLLPFYKLSKQIGGSSLGKIHSKSLVNHAKELESSLKKTVSLQNDINLLIQCKNTKKRLGAQVVRELSGIMEYHKFKKNSTFMFIVSPHPLTLQAISQLDKSTFAMISLAISALVNNNIANHYDFDQWQGGVLTSVYINSHARNLLSGLNIEQQLGTFIKDI</sequence>
<dbReference type="PANTHER" id="PTHR28133">
    <property type="entry name" value="REQUIRED FOR RESPIRATORY GROWTH PROTEIN 7, MITOCHONDRIAL"/>
    <property type="match status" value="1"/>
</dbReference>
<dbReference type="AlphaFoldDB" id="A0AAI9T1Z8"/>
<keyword evidence="4" id="KW-0496">Mitochondrion</keyword>
<gene>
    <name evidence="5" type="ORF">KGF56_000255</name>
</gene>
<dbReference type="Proteomes" id="UP001202479">
    <property type="component" value="Unassembled WGS sequence"/>
</dbReference>
<name>A0AAI9T1Z8_9ASCO</name>
<dbReference type="RefSeq" id="XP_049182707.1">
    <property type="nucleotide sequence ID" value="XM_049323773.1"/>
</dbReference>
<dbReference type="Pfam" id="PF10356">
    <property type="entry name" value="RRG7"/>
    <property type="match status" value="1"/>
</dbReference>